<dbReference type="RefSeq" id="WP_328661660.1">
    <property type="nucleotide sequence ID" value="NZ_CP108014.1"/>
</dbReference>
<reference evidence="2 3" key="1">
    <citation type="submission" date="2022-10" db="EMBL/GenBank/DDBJ databases">
        <title>The complete genomes of actinobacterial strains from the NBC collection.</title>
        <authorList>
            <person name="Joergensen T.S."/>
            <person name="Alvarez Arevalo M."/>
            <person name="Sterndorff E.B."/>
            <person name="Faurdal D."/>
            <person name="Vuksanovic O."/>
            <person name="Mourched A.-S."/>
            <person name="Charusanti P."/>
            <person name="Shaw S."/>
            <person name="Blin K."/>
            <person name="Weber T."/>
        </authorList>
    </citation>
    <scope>NUCLEOTIDE SEQUENCE [LARGE SCALE GENOMIC DNA]</scope>
    <source>
        <strain evidence="2 3">NBC_01413</strain>
    </source>
</reference>
<feature type="region of interest" description="Disordered" evidence="1">
    <location>
        <begin position="1"/>
        <end position="106"/>
    </location>
</feature>
<proteinExistence type="predicted"/>
<accession>A0ABZ1NHJ0</accession>
<sequence length="225" mass="24647">MSTENDRIKTDARTDDVEHAPLGERDRLTAGKHVDHQVIDAEVIDPDSGRDPKASGTVDETRPDRRPDETAAGKRADGKHAPVAASTSGEADADLTGTRPEVGTERDAIADETDSVHAGHEPAVAQKSPATEVEDDVVPLFDEKSLEQLRGRWRDLQGSFVDDPRDAVSQADTLVAELIHELTSTYAERQKIIAGRWSESPDTESLRRALRSYRAFFDQLLTPTA</sequence>
<dbReference type="EMBL" id="CP109527">
    <property type="protein sequence ID" value="WTY39398.1"/>
    <property type="molecule type" value="Genomic_DNA"/>
</dbReference>
<evidence type="ECO:0000313" key="3">
    <source>
        <dbReference type="Proteomes" id="UP001621418"/>
    </source>
</evidence>
<evidence type="ECO:0000256" key="1">
    <source>
        <dbReference type="SAM" id="MobiDB-lite"/>
    </source>
</evidence>
<keyword evidence="3" id="KW-1185">Reference proteome</keyword>
<gene>
    <name evidence="2" type="ORF">OG308_16925</name>
</gene>
<feature type="region of interest" description="Disordered" evidence="1">
    <location>
        <begin position="113"/>
        <end position="132"/>
    </location>
</feature>
<name>A0ABZ1NHJ0_9NOCA</name>
<dbReference type="Proteomes" id="UP001621418">
    <property type="component" value="Chromosome"/>
</dbReference>
<organism evidence="2 3">
    <name type="scientific">Nocardia salmonicida</name>
    <dbReference type="NCBI Taxonomy" id="53431"/>
    <lineage>
        <taxon>Bacteria</taxon>
        <taxon>Bacillati</taxon>
        <taxon>Actinomycetota</taxon>
        <taxon>Actinomycetes</taxon>
        <taxon>Mycobacteriales</taxon>
        <taxon>Nocardiaceae</taxon>
        <taxon>Nocardia</taxon>
    </lineage>
</organism>
<feature type="compositionally biased region" description="Basic and acidic residues" evidence="1">
    <location>
        <begin position="47"/>
        <end position="80"/>
    </location>
</feature>
<protein>
    <submittedName>
        <fullName evidence="2">Uncharacterized protein</fullName>
    </submittedName>
</protein>
<dbReference type="GeneID" id="91375835"/>
<evidence type="ECO:0000313" key="2">
    <source>
        <dbReference type="EMBL" id="WTY39398.1"/>
    </source>
</evidence>
<feature type="compositionally biased region" description="Basic and acidic residues" evidence="1">
    <location>
        <begin position="1"/>
        <end position="39"/>
    </location>
</feature>